<feature type="transmembrane region" description="Helical" evidence="5">
    <location>
        <begin position="288"/>
        <end position="311"/>
    </location>
</feature>
<dbReference type="Gene3D" id="1.20.1250.20">
    <property type="entry name" value="MFS general substrate transporter like domains"/>
    <property type="match status" value="1"/>
</dbReference>
<gene>
    <name evidence="7" type="ORF">EPA93_25565</name>
</gene>
<dbReference type="EMBL" id="CP035758">
    <property type="protein sequence ID" value="QBD79163.1"/>
    <property type="molecule type" value="Genomic_DNA"/>
</dbReference>
<sequence length="458" mass="49738">MSHLIEYIKMFGRFQRNARLYLVSNALSGITMGALLVLYNLYLVELGYRTDFIGLVLFVSTIGAGLAIFPAGICVDRFGGKPILIWSSVLIGIAGAGQILFRTPIPLLVSGFVAGIGAAFVLVVNAPFLTENSTPAERPHLFSLNIVVSLATSVLGEFIGGSLPLWLRSTPWLMEPLPHWLAWTLVSAPEPRSYQLALLAAGIIATPSFVPLFMLKEARRARPEPIQLASLPRLDKQGLLNNVNRWRQIISGPIFVMIVIQALIGLGAGMLIPYFNVYFVRQLGASPALFGAIDGGANTLNACLTLLAPWLATRIGKVNTITVTRLISIPLLLIIGLSHDLPLAATLYLFRMGAMDMSQGIFQVFSMEVAEKKHRGLANSSYQVAGQVSRAIVAPLAGFIIASLGFAPVFIIGAAFYLLAIAGLWGWYKINWSKREDQKLAEDELASRIPEAIPADKQ</sequence>
<feature type="transmembrane region" description="Helical" evidence="5">
    <location>
        <begin position="83"/>
        <end position="101"/>
    </location>
</feature>
<accession>A0A4P6JUY6</accession>
<keyword evidence="8" id="KW-1185">Reference proteome</keyword>
<dbReference type="Pfam" id="PF07690">
    <property type="entry name" value="MFS_1"/>
    <property type="match status" value="1"/>
</dbReference>
<evidence type="ECO:0000259" key="6">
    <source>
        <dbReference type="PROSITE" id="PS50850"/>
    </source>
</evidence>
<protein>
    <submittedName>
        <fullName evidence="7">MFS transporter</fullName>
    </submittedName>
</protein>
<evidence type="ECO:0000256" key="4">
    <source>
        <dbReference type="ARBA" id="ARBA00023136"/>
    </source>
</evidence>
<organism evidence="7 8">
    <name type="scientific">Ktedonosporobacter rubrisoli</name>
    <dbReference type="NCBI Taxonomy" id="2509675"/>
    <lineage>
        <taxon>Bacteria</taxon>
        <taxon>Bacillati</taxon>
        <taxon>Chloroflexota</taxon>
        <taxon>Ktedonobacteria</taxon>
        <taxon>Ktedonobacterales</taxon>
        <taxon>Ktedonosporobacteraceae</taxon>
        <taxon>Ktedonosporobacter</taxon>
    </lineage>
</organism>
<feature type="transmembrane region" description="Helical" evidence="5">
    <location>
        <begin position="323"/>
        <end position="350"/>
    </location>
</feature>
<feature type="transmembrane region" description="Helical" evidence="5">
    <location>
        <begin position="20"/>
        <end position="40"/>
    </location>
</feature>
<dbReference type="GO" id="GO:0005886">
    <property type="term" value="C:plasma membrane"/>
    <property type="evidence" value="ECO:0007669"/>
    <property type="project" value="UniProtKB-SubCell"/>
</dbReference>
<dbReference type="GO" id="GO:0022857">
    <property type="term" value="F:transmembrane transporter activity"/>
    <property type="evidence" value="ECO:0007669"/>
    <property type="project" value="InterPro"/>
</dbReference>
<dbReference type="InterPro" id="IPR036259">
    <property type="entry name" value="MFS_trans_sf"/>
</dbReference>
<feature type="domain" description="Major facilitator superfamily (MFS) profile" evidence="6">
    <location>
        <begin position="17"/>
        <end position="432"/>
    </location>
</feature>
<dbReference type="PANTHER" id="PTHR23520">
    <property type="entry name" value="TRANSPORTER, PUTATIVE (AFU_ORTHOLOGUE AFUA_3G04000)-RELATED"/>
    <property type="match status" value="1"/>
</dbReference>
<feature type="transmembrane region" description="Helical" evidence="5">
    <location>
        <begin position="194"/>
        <end position="215"/>
    </location>
</feature>
<dbReference type="OrthoDB" id="9810492at2"/>
<evidence type="ECO:0000313" key="8">
    <source>
        <dbReference type="Proteomes" id="UP000290365"/>
    </source>
</evidence>
<dbReference type="RefSeq" id="WP_129890216.1">
    <property type="nucleotide sequence ID" value="NZ_CP035758.1"/>
</dbReference>
<dbReference type="InterPro" id="IPR011701">
    <property type="entry name" value="MFS"/>
</dbReference>
<feature type="transmembrane region" description="Helical" evidence="5">
    <location>
        <begin position="254"/>
        <end position="276"/>
    </location>
</feature>
<feature type="transmembrane region" description="Helical" evidence="5">
    <location>
        <begin position="52"/>
        <end position="71"/>
    </location>
</feature>
<proteinExistence type="predicted"/>
<dbReference type="InterPro" id="IPR020846">
    <property type="entry name" value="MFS_dom"/>
</dbReference>
<dbReference type="Proteomes" id="UP000290365">
    <property type="component" value="Chromosome"/>
</dbReference>
<feature type="transmembrane region" description="Helical" evidence="5">
    <location>
        <begin position="141"/>
        <end position="167"/>
    </location>
</feature>
<dbReference type="PANTHER" id="PTHR23520:SF5">
    <property type="entry name" value="TRANSPORTER, PUTATIVE (AFU_ORTHOLOGUE AFUA_3G04000)-RELATED"/>
    <property type="match status" value="1"/>
</dbReference>
<evidence type="ECO:0000256" key="5">
    <source>
        <dbReference type="SAM" id="Phobius"/>
    </source>
</evidence>
<keyword evidence="2 5" id="KW-0812">Transmembrane</keyword>
<keyword evidence="3 5" id="KW-1133">Transmembrane helix</keyword>
<evidence type="ECO:0000256" key="1">
    <source>
        <dbReference type="ARBA" id="ARBA00004651"/>
    </source>
</evidence>
<evidence type="ECO:0000256" key="3">
    <source>
        <dbReference type="ARBA" id="ARBA00022989"/>
    </source>
</evidence>
<evidence type="ECO:0000256" key="2">
    <source>
        <dbReference type="ARBA" id="ARBA00022692"/>
    </source>
</evidence>
<comment type="subcellular location">
    <subcellularLocation>
        <location evidence="1">Cell membrane</location>
        <topology evidence="1">Multi-pass membrane protein</topology>
    </subcellularLocation>
</comment>
<feature type="transmembrane region" description="Helical" evidence="5">
    <location>
        <begin position="107"/>
        <end position="129"/>
    </location>
</feature>
<dbReference type="AlphaFoldDB" id="A0A4P6JUY6"/>
<dbReference type="PROSITE" id="PS50850">
    <property type="entry name" value="MFS"/>
    <property type="match status" value="1"/>
</dbReference>
<reference evidence="7 8" key="1">
    <citation type="submission" date="2019-01" db="EMBL/GenBank/DDBJ databases">
        <title>Ktedonosporobacter rubrisoli SCAWS-G2.</title>
        <authorList>
            <person name="Huang Y."/>
            <person name="Yan B."/>
        </authorList>
    </citation>
    <scope>NUCLEOTIDE SEQUENCE [LARGE SCALE GENOMIC DNA]</scope>
    <source>
        <strain evidence="7 8">SCAWS-G2</strain>
    </source>
</reference>
<keyword evidence="4 5" id="KW-0472">Membrane</keyword>
<name>A0A4P6JUY6_KTERU</name>
<dbReference type="SUPFAM" id="SSF103473">
    <property type="entry name" value="MFS general substrate transporter"/>
    <property type="match status" value="1"/>
</dbReference>
<dbReference type="KEGG" id="kbs:EPA93_25565"/>
<evidence type="ECO:0000313" key="7">
    <source>
        <dbReference type="EMBL" id="QBD79163.1"/>
    </source>
</evidence>
<feature type="transmembrane region" description="Helical" evidence="5">
    <location>
        <begin position="399"/>
        <end position="428"/>
    </location>
</feature>